<dbReference type="InterPro" id="IPR000182">
    <property type="entry name" value="GNAT_dom"/>
</dbReference>
<dbReference type="Pfam" id="PF13302">
    <property type="entry name" value="Acetyltransf_3"/>
    <property type="match status" value="1"/>
</dbReference>
<dbReference type="AlphaFoldDB" id="A0A918XVH8"/>
<feature type="domain" description="N-acetyltransferase" evidence="1">
    <location>
        <begin position="18"/>
        <end position="122"/>
    </location>
</feature>
<dbReference type="Proteomes" id="UP000630353">
    <property type="component" value="Unassembled WGS sequence"/>
</dbReference>
<proteinExistence type="predicted"/>
<dbReference type="EMBL" id="BMZS01000009">
    <property type="protein sequence ID" value="GHD57153.1"/>
    <property type="molecule type" value="Genomic_DNA"/>
</dbReference>
<dbReference type="GO" id="GO:0016747">
    <property type="term" value="F:acyltransferase activity, transferring groups other than amino-acyl groups"/>
    <property type="evidence" value="ECO:0007669"/>
    <property type="project" value="InterPro"/>
</dbReference>
<dbReference type="RefSeq" id="WP_189992597.1">
    <property type="nucleotide sequence ID" value="NZ_BMZS01000009.1"/>
</dbReference>
<dbReference type="InterPro" id="IPR016181">
    <property type="entry name" value="Acyl_CoA_acyltransferase"/>
</dbReference>
<reference evidence="2" key="2">
    <citation type="submission" date="2020-09" db="EMBL/GenBank/DDBJ databases">
        <authorList>
            <person name="Sun Q."/>
            <person name="Kim S."/>
        </authorList>
    </citation>
    <scope>NUCLEOTIDE SEQUENCE</scope>
    <source>
        <strain evidence="2">KCTC 42651</strain>
    </source>
</reference>
<sequence>MPSPASGIAFVRLPDVPLDDLVAHMTDPRVAAHMPLLKPGWDRQHAARFVEAKEACWRRDGLGHWAILCDGAYVGWGGFQKEGDDWDFGLVLKPDRFGLGMRIARQALAFARGDGRIPYVTFLLPPSRKRLGALARLGARFLGEVEYDGVGFLKYRLETA</sequence>
<dbReference type="Gene3D" id="3.40.630.30">
    <property type="match status" value="1"/>
</dbReference>
<reference evidence="2" key="1">
    <citation type="journal article" date="2014" name="Int. J. Syst. Evol. Microbiol.">
        <title>Complete genome sequence of Corynebacterium casei LMG S-19264T (=DSM 44701T), isolated from a smear-ripened cheese.</title>
        <authorList>
            <consortium name="US DOE Joint Genome Institute (JGI-PGF)"/>
            <person name="Walter F."/>
            <person name="Albersmeier A."/>
            <person name="Kalinowski J."/>
            <person name="Ruckert C."/>
        </authorList>
    </citation>
    <scope>NUCLEOTIDE SEQUENCE</scope>
    <source>
        <strain evidence="2">KCTC 42651</strain>
    </source>
</reference>
<gene>
    <name evidence="2" type="ORF">GCM10017083_38230</name>
</gene>
<organism evidence="2 3">
    <name type="scientific">Thalassobaculum fulvum</name>
    <dbReference type="NCBI Taxonomy" id="1633335"/>
    <lineage>
        <taxon>Bacteria</taxon>
        <taxon>Pseudomonadati</taxon>
        <taxon>Pseudomonadota</taxon>
        <taxon>Alphaproteobacteria</taxon>
        <taxon>Rhodospirillales</taxon>
        <taxon>Thalassobaculaceae</taxon>
        <taxon>Thalassobaculum</taxon>
    </lineage>
</organism>
<name>A0A918XVH8_9PROT</name>
<accession>A0A918XVH8</accession>
<evidence type="ECO:0000259" key="1">
    <source>
        <dbReference type="Pfam" id="PF13302"/>
    </source>
</evidence>
<evidence type="ECO:0000313" key="2">
    <source>
        <dbReference type="EMBL" id="GHD57153.1"/>
    </source>
</evidence>
<evidence type="ECO:0000313" key="3">
    <source>
        <dbReference type="Proteomes" id="UP000630353"/>
    </source>
</evidence>
<comment type="caution">
    <text evidence="2">The sequence shown here is derived from an EMBL/GenBank/DDBJ whole genome shotgun (WGS) entry which is preliminary data.</text>
</comment>
<keyword evidence="3" id="KW-1185">Reference proteome</keyword>
<dbReference type="SUPFAM" id="SSF55729">
    <property type="entry name" value="Acyl-CoA N-acyltransferases (Nat)"/>
    <property type="match status" value="1"/>
</dbReference>
<protein>
    <recommendedName>
        <fullName evidence="1">N-acetyltransferase domain-containing protein</fullName>
    </recommendedName>
</protein>